<sequence length="479" mass="54695">MLKSISLENYKCFKYLNSLDIAPLTILCGVNSSGKSSILKSLLMMKQSYEKSSATNYMTFNGKYIDNGTFNEIISKNSTGNFFRIGNSFEITKNTNTKTITKDTTSFRDLCRLYYDNRIEKFLINISIDIVNSDGFIYSNEIDTIDISILAYKNNQINKSTSIIIKRNRKKYSIKCQDMPDVSGNLGCFEIGSCTCYFSGMSLKSIYQEGMNESTKLYIPTIVSIYNIISTQYLQIKYLAPLRDNPQRRYIADKNVNSVGVTGENTPLLLKKISKMQHWNGIAAPNSEDSIAHLLNNVQRSNFITLLNSWMNYFDLGNVYLDNCQKELIKIKIGNHNIADVGFGVSQSLPILVEGLNMRPEQTLLLEQPEIHLHPKMQMKVADFLLSLAIQNKQVIVETHSDHLINRLVRRYMECKELRNKVKIYFVDKNDNGESKIECVHIDEVDGALCSNPNFFYQFASETEKIIDAGYKNLKDKNV</sequence>
<evidence type="ECO:0000313" key="2">
    <source>
        <dbReference type="EMBL" id="DAF93854.1"/>
    </source>
</evidence>
<feature type="domain" description="Endonuclease GajA/Old nuclease/RecF-like AAA" evidence="1">
    <location>
        <begin position="1"/>
        <end position="405"/>
    </location>
</feature>
<name>A0A8S5UHK5_9CAUD</name>
<dbReference type="PIRSF" id="PIRSF034888">
    <property type="entry name" value="P-loop_UCP034888"/>
    <property type="match status" value="1"/>
</dbReference>
<accession>A0A8S5UHK5</accession>
<dbReference type="InterPro" id="IPR027417">
    <property type="entry name" value="P-loop_NTPase"/>
</dbReference>
<dbReference type="PANTHER" id="PTHR43581:SF2">
    <property type="entry name" value="EXCINUCLEASE ATPASE SUBUNIT"/>
    <property type="match status" value="1"/>
</dbReference>
<dbReference type="InterPro" id="IPR014592">
    <property type="entry name" value="P-loop_UCP034888"/>
</dbReference>
<dbReference type="InterPro" id="IPR051396">
    <property type="entry name" value="Bact_Antivir_Def_Nuclease"/>
</dbReference>
<dbReference type="Pfam" id="PF13175">
    <property type="entry name" value="AAA_15"/>
    <property type="match status" value="1"/>
</dbReference>
<dbReference type="EMBL" id="BK016088">
    <property type="protein sequence ID" value="DAF93854.1"/>
    <property type="molecule type" value="Genomic_DNA"/>
</dbReference>
<reference evidence="2" key="1">
    <citation type="journal article" date="2021" name="Proc. Natl. Acad. Sci. U.S.A.">
        <title>A Catalog of Tens of Thousands of Viruses from Human Metagenomes Reveals Hidden Associations with Chronic Diseases.</title>
        <authorList>
            <person name="Tisza M.J."/>
            <person name="Buck C.B."/>
        </authorList>
    </citation>
    <scope>NUCLEOTIDE SEQUENCE</scope>
    <source>
        <strain evidence="2">CtZd434</strain>
    </source>
</reference>
<dbReference type="SUPFAM" id="SSF52540">
    <property type="entry name" value="P-loop containing nucleoside triphosphate hydrolases"/>
    <property type="match status" value="1"/>
</dbReference>
<organism evidence="2">
    <name type="scientific">Siphoviridae sp. ctZd434</name>
    <dbReference type="NCBI Taxonomy" id="2825559"/>
    <lineage>
        <taxon>Viruses</taxon>
        <taxon>Duplodnaviria</taxon>
        <taxon>Heunggongvirae</taxon>
        <taxon>Uroviricota</taxon>
        <taxon>Caudoviricetes</taxon>
    </lineage>
</organism>
<dbReference type="Gene3D" id="3.40.50.300">
    <property type="entry name" value="P-loop containing nucleotide triphosphate hydrolases"/>
    <property type="match status" value="2"/>
</dbReference>
<protein>
    <recommendedName>
        <fullName evidence="1">Endonuclease GajA/Old nuclease/RecF-like AAA domain-containing protein</fullName>
    </recommendedName>
</protein>
<dbReference type="InterPro" id="IPR041685">
    <property type="entry name" value="AAA_GajA/Old/RecF-like"/>
</dbReference>
<proteinExistence type="predicted"/>
<dbReference type="PANTHER" id="PTHR43581">
    <property type="entry name" value="ATP/GTP PHOSPHATASE"/>
    <property type="match status" value="1"/>
</dbReference>
<evidence type="ECO:0000259" key="1">
    <source>
        <dbReference type="Pfam" id="PF13175"/>
    </source>
</evidence>